<proteinExistence type="predicted"/>
<organism evidence="1 2">
    <name type="scientific">Photorhabdus laumondii subsp. laumondii</name>
    <name type="common">Photorhabdus luminescens subsp. laumondii</name>
    <dbReference type="NCBI Taxonomy" id="141679"/>
    <lineage>
        <taxon>Bacteria</taxon>
        <taxon>Pseudomonadati</taxon>
        <taxon>Pseudomonadota</taxon>
        <taxon>Gammaproteobacteria</taxon>
        <taxon>Enterobacterales</taxon>
        <taxon>Morganellaceae</taxon>
        <taxon>Photorhabdus</taxon>
    </lineage>
</organism>
<dbReference type="Proteomes" id="UP000479300">
    <property type="component" value="Unassembled WGS sequence"/>
</dbReference>
<dbReference type="AlphaFoldDB" id="A0A6L9JHB9"/>
<dbReference type="EMBL" id="WSFA01000011">
    <property type="protein sequence ID" value="NDL38467.1"/>
    <property type="molecule type" value="Genomic_DNA"/>
</dbReference>
<reference evidence="1 2" key="1">
    <citation type="submission" date="2019-12" db="EMBL/GenBank/DDBJ databases">
        <title>Engineering Photorhabdus to improve their lethality against agricultural pests.</title>
        <authorList>
            <person name="Machado R.A.R."/>
        </authorList>
    </citation>
    <scope>NUCLEOTIDE SEQUENCE [LARGE SCALE GENOMIC DNA]</scope>
    <source>
        <strain evidence="1 2">EN01</strain>
    </source>
</reference>
<dbReference type="RefSeq" id="WP_157852105.1">
    <property type="nucleotide sequence ID" value="NZ_CAWMTZ010000175.1"/>
</dbReference>
<sequence>MVRRSTTGEHLTVQLEEVRSALKDSQEEIWSLQAELLQLACQTIKGKKGEIA</sequence>
<protein>
    <submittedName>
        <fullName evidence="1">Uncharacterized protein</fullName>
    </submittedName>
</protein>
<comment type="caution">
    <text evidence="1">The sequence shown here is derived from an EMBL/GenBank/DDBJ whole genome shotgun (WGS) entry which is preliminary data.</text>
</comment>
<gene>
    <name evidence="1" type="ORF">GPY51_06635</name>
</gene>
<evidence type="ECO:0000313" key="1">
    <source>
        <dbReference type="EMBL" id="NDL38467.1"/>
    </source>
</evidence>
<accession>A0A6L9JHB9</accession>
<name>A0A6L9JHB9_PHOLM</name>
<evidence type="ECO:0000313" key="2">
    <source>
        <dbReference type="Proteomes" id="UP000479300"/>
    </source>
</evidence>